<dbReference type="InterPro" id="IPR050953">
    <property type="entry name" value="N4_N6_ade-DNA_methylase"/>
</dbReference>
<feature type="domain" description="Type II methyltransferase M.TaqI-like" evidence="7">
    <location>
        <begin position="615"/>
        <end position="944"/>
    </location>
</feature>
<dbReference type="RefSeq" id="WP_163765345.1">
    <property type="nucleotide sequence ID" value="NZ_AP022598.1"/>
</dbReference>
<dbReference type="EMBL" id="AP022598">
    <property type="protein sequence ID" value="BBY73588.1"/>
    <property type="molecule type" value="Genomic_DNA"/>
</dbReference>
<evidence type="ECO:0000256" key="2">
    <source>
        <dbReference type="ARBA" id="ARBA00022603"/>
    </source>
</evidence>
<evidence type="ECO:0000256" key="6">
    <source>
        <dbReference type="SAM" id="MobiDB-lite"/>
    </source>
</evidence>
<keyword evidence="3" id="KW-0808">Transferase</keyword>
<sequence>MATSDALILGEDFLSEHYFTTDARSQSFQAKVTERRKTWDAEREQGQPTPRSRYTEARGDLGRTFIGLAENADADVLDALYGRLRDILGYDNPVRWETHRIGGRDDEPGPALSVRTRGLTGPAPLVIIEARGALALEDLLSKDEKSLLRTFHTDDEEIVSAARLLSHLFVADDGPQFALVLAGELALITERERWPEGRYLAVNLQLVGERNDDKRGGEIDHALTCLAADSLASDAEGNLWWSTVIDESIKHTVGVSEDLREGVRLSIEIIANEVVSRRAEQHLPALPAEHAQPLARQSLRFLYRILFLLYAEAAPELGVLPVGDPAYERGYSLDRLHELTLTELVTPRGRSGTHLYESLHVLFELVDQGHDGSGDDPAAAEGLTFRSLRADLFKPEATALIDETKLGNAALQKVFRHLLLSKQVKGRDRGFISYAQLGINQLGAVYEGLMSYTGFFATEDLYEVAKNGDASKGSWVVPATRIDGISENDFVRTVDEDTKESKPVVHERGTFVYRLAGRERQQSASYYSPEVLTRFVVGQALAELLDQDGQRTSARDILDLTVCEPALGSGAFAVEAVRQLAEEYLSRRQDELGERIDPDRYPAELQRVKAYIALHQVYGVDLNATAVEFAEISLWLATMGDGLAAPWFGLHLRRGNSLVGARRAIISAASLREKGWLQATPADKPLSTLGDDLGGGVHHFLLPTDGWGSTADAKEAKELAPEAVERVKEWRKSLRPKLTKTQISTLTALARRTDRLWQLALRRLQIAESQIRRPIEVWGVDELPVGGRVSREQIEESLADERGAYRRLRRVMDAWCALWFWPLTDEIATVNGKLVGPPNLEQWIDALQQLLGVELKVRARDADQHSLIDIDDWHDLDVAESNDLAFAQAKDPSAVLATHSWLVVCERLAERHGFFHWMLDFAPVFARGGFDLQVGNPPWVRPQSDVDALLAEGDPWFQLTHKPSQSEIRSKREVTLRLPGIRELLVNGTSETAALAEFLGEERYYPLLRGLQPDLYRCFMELTWRHMATEGIVSLLHPESHFTDEKAAALREAAYCRLRRHWQFVNELYLFDITNHVTYGVHVYGRSMSPSFMQAASIYHPTTVERSLLHDGSGAEPGLREADGSWDLRPHANRIAMIDDGVLETWRDVLELPGTPPRQSRMLYTANRAVAQALARLSLSERLRDVRLQFSPGWHEKGDRTKGLFDSEWGIPSSWDDAILQGPHIHVATPLYKSPNPTMKSNKDWMSTDFETLAVTAIPATAYKPSRRRSVYNGSYTVWEVTADDGVLNRIPARDCYRIAWRAMAANTGERTLIPALIPPGSAHVHGVSAIGAPLERPSELVLVAGLLASLLADFNVRAAPKSGISFNTLRRLPRISSTSIADRVVFRTLRLNCVTNAYAQLWAECFEDVMRADEWAGGTEHCRRRPLGLSEPEWTIESPLRIAVDRRQALVEIDALVALALNVDVDELCNIYRTQFPVLYDYDRNTYLYDSNGRLVPQEVLKVWRVKGDNLSVEERTATNQAGNTYTYEPPFQFLDREADMRAAYAEFERRLGTTGSD</sequence>
<evidence type="ECO:0000259" key="7">
    <source>
        <dbReference type="Pfam" id="PF07669"/>
    </source>
</evidence>
<dbReference type="GO" id="GO:0009007">
    <property type="term" value="F:site-specific DNA-methyltransferase (adenine-specific) activity"/>
    <property type="evidence" value="ECO:0007669"/>
    <property type="project" value="UniProtKB-EC"/>
</dbReference>
<dbReference type="Proteomes" id="UP000466554">
    <property type="component" value="Chromosome"/>
</dbReference>
<dbReference type="PANTHER" id="PTHR33841:SF1">
    <property type="entry name" value="DNA METHYLTRANSFERASE A"/>
    <property type="match status" value="1"/>
</dbReference>
<keyword evidence="8" id="KW-0540">Nuclease</keyword>
<keyword evidence="2" id="KW-0489">Methyltransferase</keyword>
<evidence type="ECO:0000313" key="8">
    <source>
        <dbReference type="EMBL" id="BBY73588.1"/>
    </source>
</evidence>
<accession>A0A7I7TWM5</accession>
<evidence type="ECO:0000256" key="1">
    <source>
        <dbReference type="ARBA" id="ARBA00011900"/>
    </source>
</evidence>
<dbReference type="GO" id="GO:0032259">
    <property type="term" value="P:methylation"/>
    <property type="evidence" value="ECO:0007669"/>
    <property type="project" value="UniProtKB-KW"/>
</dbReference>
<organism evidence="8 9">
    <name type="scientific">Mycolicibacterium parafortuitum</name>
    <name type="common">Mycobacterium parafortuitum</name>
    <dbReference type="NCBI Taxonomy" id="39692"/>
    <lineage>
        <taxon>Bacteria</taxon>
        <taxon>Bacillati</taxon>
        <taxon>Actinomycetota</taxon>
        <taxon>Actinomycetes</taxon>
        <taxon>Mycobacteriales</taxon>
        <taxon>Mycobacteriaceae</taxon>
        <taxon>Mycolicibacterium</taxon>
    </lineage>
</organism>
<dbReference type="Gene3D" id="3.40.50.150">
    <property type="entry name" value="Vaccinia Virus protein VP39"/>
    <property type="match status" value="2"/>
</dbReference>
<dbReference type="REBASE" id="374439">
    <property type="entry name" value="Mpa6367ORF4870P"/>
</dbReference>
<name>A0A7I7TWM5_MYCPF</name>
<comment type="catalytic activity">
    <reaction evidence="5">
        <text>a 2'-deoxyadenosine in DNA + S-adenosyl-L-methionine = an N(6)-methyl-2'-deoxyadenosine in DNA + S-adenosyl-L-homocysteine + H(+)</text>
        <dbReference type="Rhea" id="RHEA:15197"/>
        <dbReference type="Rhea" id="RHEA-COMP:12418"/>
        <dbReference type="Rhea" id="RHEA-COMP:12419"/>
        <dbReference type="ChEBI" id="CHEBI:15378"/>
        <dbReference type="ChEBI" id="CHEBI:57856"/>
        <dbReference type="ChEBI" id="CHEBI:59789"/>
        <dbReference type="ChEBI" id="CHEBI:90615"/>
        <dbReference type="ChEBI" id="CHEBI:90616"/>
        <dbReference type="EC" id="2.1.1.72"/>
    </reaction>
</comment>
<dbReference type="InterPro" id="IPR011639">
    <property type="entry name" value="MethylTrfase_TaqI-like_dom"/>
</dbReference>
<dbReference type="SUPFAM" id="SSF53335">
    <property type="entry name" value="S-adenosyl-L-methionine-dependent methyltransferases"/>
    <property type="match status" value="1"/>
</dbReference>
<protein>
    <recommendedName>
        <fullName evidence="1">site-specific DNA-methyltransferase (adenine-specific)</fullName>
        <ecNumber evidence="1">2.1.1.72</ecNumber>
    </recommendedName>
</protein>
<dbReference type="GO" id="GO:0004519">
    <property type="term" value="F:endonuclease activity"/>
    <property type="evidence" value="ECO:0007669"/>
    <property type="project" value="UniProtKB-KW"/>
</dbReference>
<feature type="region of interest" description="Disordered" evidence="6">
    <location>
        <begin position="36"/>
        <end position="56"/>
    </location>
</feature>
<reference evidence="8 9" key="1">
    <citation type="journal article" date="2019" name="Emerg. Microbes Infect.">
        <title>Comprehensive subspecies identification of 175 nontuberculous mycobacteria species based on 7547 genomic profiles.</title>
        <authorList>
            <person name="Matsumoto Y."/>
            <person name="Kinjo T."/>
            <person name="Motooka D."/>
            <person name="Nabeya D."/>
            <person name="Jung N."/>
            <person name="Uechi K."/>
            <person name="Horii T."/>
            <person name="Iida T."/>
            <person name="Fujita J."/>
            <person name="Nakamura S."/>
        </authorList>
    </citation>
    <scope>NUCLEOTIDE SEQUENCE [LARGE SCALE GENOMIC DNA]</scope>
    <source>
        <strain evidence="8 9">JCM 6367</strain>
    </source>
</reference>
<dbReference type="EC" id="2.1.1.72" evidence="1"/>
<evidence type="ECO:0000313" key="9">
    <source>
        <dbReference type="Proteomes" id="UP000466554"/>
    </source>
</evidence>
<gene>
    <name evidence="8" type="ORF">MPRF_04870</name>
</gene>
<dbReference type="InterPro" id="IPR029063">
    <property type="entry name" value="SAM-dependent_MTases_sf"/>
</dbReference>
<evidence type="ECO:0000256" key="5">
    <source>
        <dbReference type="ARBA" id="ARBA00047942"/>
    </source>
</evidence>
<dbReference type="Pfam" id="PF07669">
    <property type="entry name" value="Eco57I"/>
    <property type="match status" value="1"/>
</dbReference>
<dbReference type="PANTHER" id="PTHR33841">
    <property type="entry name" value="DNA METHYLTRANSFERASE YEEA-RELATED"/>
    <property type="match status" value="1"/>
</dbReference>
<keyword evidence="4" id="KW-0949">S-adenosyl-L-methionine</keyword>
<keyword evidence="8" id="KW-0378">Hydrolase</keyword>
<evidence type="ECO:0000256" key="4">
    <source>
        <dbReference type="ARBA" id="ARBA00022691"/>
    </source>
</evidence>
<proteinExistence type="predicted"/>
<keyword evidence="8" id="KW-0255">Endonuclease</keyword>
<feature type="compositionally biased region" description="Basic and acidic residues" evidence="6">
    <location>
        <begin position="36"/>
        <end position="45"/>
    </location>
</feature>
<evidence type="ECO:0000256" key="3">
    <source>
        <dbReference type="ARBA" id="ARBA00022679"/>
    </source>
</evidence>